<organism evidence="2 3">
    <name type="scientific">Setaria viridis</name>
    <name type="common">Green bristlegrass</name>
    <name type="synonym">Setaria italica subsp. viridis</name>
    <dbReference type="NCBI Taxonomy" id="4556"/>
    <lineage>
        <taxon>Eukaryota</taxon>
        <taxon>Viridiplantae</taxon>
        <taxon>Streptophyta</taxon>
        <taxon>Embryophyta</taxon>
        <taxon>Tracheophyta</taxon>
        <taxon>Spermatophyta</taxon>
        <taxon>Magnoliopsida</taxon>
        <taxon>Liliopsida</taxon>
        <taxon>Poales</taxon>
        <taxon>Poaceae</taxon>
        <taxon>PACMAD clade</taxon>
        <taxon>Panicoideae</taxon>
        <taxon>Panicodae</taxon>
        <taxon>Paniceae</taxon>
        <taxon>Cenchrinae</taxon>
        <taxon>Setaria</taxon>
    </lineage>
</organism>
<proteinExistence type="predicted"/>
<sequence>MALHRRPRTTPSRRLPSQPLAPRPVPRLPHRTLPSSSSTRGLRLSPPYHPTHPPPPPLRLGPPLTEATHCPRRQPRPSGCLPPTLAAVSPATTARKTGCPELLSRPVITRMARPPTFKS</sequence>
<gene>
    <name evidence="2" type="ORF">SEVIR_5G373900v2</name>
</gene>
<dbReference type="Gramene" id="TKW17535">
    <property type="protein sequence ID" value="TKW17535"/>
    <property type="gene ID" value="SEVIR_5G373900v2"/>
</dbReference>
<feature type="compositionally biased region" description="Low complexity" evidence="1">
    <location>
        <begin position="9"/>
        <end position="18"/>
    </location>
</feature>
<dbReference type="EMBL" id="CM016556">
    <property type="protein sequence ID" value="TKW17535.1"/>
    <property type="molecule type" value="Genomic_DNA"/>
</dbReference>
<accession>A0A4U6UQH5</accession>
<evidence type="ECO:0000313" key="2">
    <source>
        <dbReference type="EMBL" id="TKW17535.1"/>
    </source>
</evidence>
<keyword evidence="3" id="KW-1185">Reference proteome</keyword>
<evidence type="ECO:0000256" key="1">
    <source>
        <dbReference type="SAM" id="MobiDB-lite"/>
    </source>
</evidence>
<feature type="region of interest" description="Disordered" evidence="1">
    <location>
        <begin position="1"/>
        <end position="119"/>
    </location>
</feature>
<evidence type="ECO:0000313" key="3">
    <source>
        <dbReference type="Proteomes" id="UP000298652"/>
    </source>
</evidence>
<dbReference type="Proteomes" id="UP000298652">
    <property type="component" value="Chromosome 5"/>
</dbReference>
<dbReference type="AlphaFoldDB" id="A0A4U6UQH5"/>
<protein>
    <submittedName>
        <fullName evidence="2">Uncharacterized protein</fullName>
    </submittedName>
</protein>
<name>A0A4U6UQH5_SETVI</name>
<reference evidence="2" key="1">
    <citation type="submission" date="2019-03" db="EMBL/GenBank/DDBJ databases">
        <title>WGS assembly of Setaria viridis.</title>
        <authorList>
            <person name="Huang P."/>
            <person name="Jenkins J."/>
            <person name="Grimwood J."/>
            <person name="Barry K."/>
            <person name="Healey A."/>
            <person name="Mamidi S."/>
            <person name="Sreedasyam A."/>
            <person name="Shu S."/>
            <person name="Feldman M."/>
            <person name="Wu J."/>
            <person name="Yu Y."/>
            <person name="Chen C."/>
            <person name="Johnson J."/>
            <person name="Rokhsar D."/>
            <person name="Baxter I."/>
            <person name="Schmutz J."/>
            <person name="Brutnell T."/>
            <person name="Kellogg E."/>
        </authorList>
    </citation>
    <scope>NUCLEOTIDE SEQUENCE [LARGE SCALE GENOMIC DNA]</scope>
</reference>
<feature type="compositionally biased region" description="Pro residues" evidence="1">
    <location>
        <begin position="47"/>
        <end position="60"/>
    </location>
</feature>